<dbReference type="PANTHER" id="PTHR43319">
    <property type="entry name" value="BETA-LACTAMASE-RELATED"/>
    <property type="match status" value="1"/>
</dbReference>
<evidence type="ECO:0000313" key="2">
    <source>
        <dbReference type="EMBL" id="AMP05937.1"/>
    </source>
</evidence>
<protein>
    <submittedName>
        <fullName evidence="2">Beta-lactamase family protein</fullName>
    </submittedName>
</protein>
<dbReference type="PATRIC" id="fig|279113.9.peg.3586"/>
<reference evidence="2 3" key="1">
    <citation type="submission" date="2015-11" db="EMBL/GenBank/DDBJ databases">
        <title>Exploring the genomic traits of fungus-feeding bacterial genus Collimonas.</title>
        <authorList>
            <person name="Song C."/>
            <person name="Schmidt R."/>
            <person name="de Jager V."/>
            <person name="Krzyzanowska D."/>
            <person name="Jongedijk E."/>
            <person name="Cankar K."/>
            <person name="Beekwilder J."/>
            <person name="van Veen A."/>
            <person name="de Boer W."/>
            <person name="van Veen J.A."/>
            <person name="Garbeva P."/>
        </authorList>
    </citation>
    <scope>NUCLEOTIDE SEQUENCE [LARGE SCALE GENOMIC DNA]</scope>
    <source>
        <strain evidence="2 3">Ter91</strain>
    </source>
</reference>
<sequence length="425" mass="45921">MIPKKMPAMIFAMAFGGRVIYNVNLMRQLTTAGRTTHMPQTRTGGFADDRFSAAREAFEANFANGEELGASFCATVEGETVVDLWGGYADEEKSRPWARDTIVNVYSITKTMTALTALLLADRGELDFSAPVASYWPEFAANGKDRITVAQLMSHTSGLSGWRPAVSGADFYDWDKVTSMLAAQAPLWEPGTASGYHVYTFGFLIGEVVRRITGKSLGTVFREEIAEPLGADFWIGLPGSEDHRVANLAGGESPPGTANLQLTDVQRITFIDTQTDVPSTRTRVWRGAEIPAANGHGNARSIAEIHALLANGGVAKGKRIMSEAGCRKALEQQIDGPDLAMGRRQVRFGLGFGLPSAILALTPLNPNSLFWAGGGGSFVLIDVDARTTFAYAMNKMQRSLMGDERSFRIIRAMWQALGAGPEKAA</sequence>
<organism evidence="2 3">
    <name type="scientific">Collimonas pratensis</name>
    <dbReference type="NCBI Taxonomy" id="279113"/>
    <lineage>
        <taxon>Bacteria</taxon>
        <taxon>Pseudomonadati</taxon>
        <taxon>Pseudomonadota</taxon>
        <taxon>Betaproteobacteria</taxon>
        <taxon>Burkholderiales</taxon>
        <taxon>Oxalobacteraceae</taxon>
        <taxon>Collimonas</taxon>
    </lineage>
</organism>
<evidence type="ECO:0000313" key="3">
    <source>
        <dbReference type="Proteomes" id="UP000074561"/>
    </source>
</evidence>
<proteinExistence type="predicted"/>
<dbReference type="EMBL" id="CP013234">
    <property type="protein sequence ID" value="AMP05937.1"/>
    <property type="molecule type" value="Genomic_DNA"/>
</dbReference>
<dbReference type="STRING" id="279113.CPter91_3616"/>
<dbReference type="PANTHER" id="PTHR43319:SF3">
    <property type="entry name" value="BETA-LACTAMASE-RELATED DOMAIN-CONTAINING PROTEIN"/>
    <property type="match status" value="1"/>
</dbReference>
<dbReference type="InterPro" id="IPR012338">
    <property type="entry name" value="Beta-lactam/transpept-like"/>
</dbReference>
<gene>
    <name evidence="2" type="ORF">CPter91_3616</name>
</gene>
<dbReference type="Gene3D" id="3.40.710.10">
    <property type="entry name" value="DD-peptidase/beta-lactamase superfamily"/>
    <property type="match status" value="1"/>
</dbReference>
<accession>A0A127Q7C4</accession>
<dbReference type="Proteomes" id="UP000074561">
    <property type="component" value="Chromosome"/>
</dbReference>
<dbReference type="SUPFAM" id="SSF56601">
    <property type="entry name" value="beta-lactamase/transpeptidase-like"/>
    <property type="match status" value="1"/>
</dbReference>
<dbReference type="AlphaFoldDB" id="A0A127Q7C4"/>
<dbReference type="Pfam" id="PF00144">
    <property type="entry name" value="Beta-lactamase"/>
    <property type="match status" value="1"/>
</dbReference>
<dbReference type="InterPro" id="IPR052907">
    <property type="entry name" value="Beta-lactamase/esterase"/>
</dbReference>
<name>A0A127Q7C4_9BURK</name>
<dbReference type="InterPro" id="IPR001466">
    <property type="entry name" value="Beta-lactam-related"/>
</dbReference>
<feature type="domain" description="Beta-lactamase-related" evidence="1">
    <location>
        <begin position="60"/>
        <end position="399"/>
    </location>
</feature>
<dbReference type="KEGG" id="cpra:CPter91_3616"/>
<evidence type="ECO:0000259" key="1">
    <source>
        <dbReference type="Pfam" id="PF00144"/>
    </source>
</evidence>